<dbReference type="Proteomes" id="UP001152888">
    <property type="component" value="Unassembled WGS sequence"/>
</dbReference>
<dbReference type="PROSITE" id="PS50893">
    <property type="entry name" value="ABC_TRANSPORTER_2"/>
    <property type="match status" value="2"/>
</dbReference>
<evidence type="ECO:0000256" key="10">
    <source>
        <dbReference type="ARBA" id="ARBA00022989"/>
    </source>
</evidence>
<evidence type="ECO:0000256" key="9">
    <source>
        <dbReference type="ARBA" id="ARBA00022967"/>
    </source>
</evidence>
<protein>
    <recommendedName>
        <fullName evidence="3">ABC-type xenobiotic transporter</fullName>
        <ecNumber evidence="3">7.6.2.2</ecNumber>
    </recommendedName>
</protein>
<dbReference type="CDD" id="cd18598">
    <property type="entry name" value="ABC_6TM_MRP7_D1_like"/>
    <property type="match status" value="1"/>
</dbReference>
<evidence type="ECO:0000259" key="15">
    <source>
        <dbReference type="PROSITE" id="PS50893"/>
    </source>
</evidence>
<dbReference type="Gene3D" id="1.20.1560.10">
    <property type="entry name" value="ABC transporter type 1, transmembrane domain"/>
    <property type="match status" value="2"/>
</dbReference>
<feature type="transmembrane region" description="Helical" evidence="14">
    <location>
        <begin position="1060"/>
        <end position="1087"/>
    </location>
</feature>
<keyword evidence="11 14" id="KW-0472">Membrane</keyword>
<dbReference type="SMART" id="SM00382">
    <property type="entry name" value="AAA"/>
    <property type="match status" value="2"/>
</dbReference>
<dbReference type="EMBL" id="CAKOFQ010006664">
    <property type="protein sequence ID" value="CAH1956336.1"/>
    <property type="molecule type" value="Genomic_DNA"/>
</dbReference>
<keyword evidence="4" id="KW-0813">Transport</keyword>
<dbReference type="InterPro" id="IPR036640">
    <property type="entry name" value="ABC1_TM_sf"/>
</dbReference>
<evidence type="ECO:0000313" key="18">
    <source>
        <dbReference type="Proteomes" id="UP001152888"/>
    </source>
</evidence>
<evidence type="ECO:0000256" key="1">
    <source>
        <dbReference type="ARBA" id="ARBA00004141"/>
    </source>
</evidence>
<feature type="domain" description="ABC transmembrane type-1" evidence="16">
    <location>
        <begin position="343"/>
        <end position="622"/>
    </location>
</feature>
<keyword evidence="6" id="KW-0677">Repeat</keyword>
<evidence type="ECO:0000256" key="3">
    <source>
        <dbReference type="ARBA" id="ARBA00012191"/>
    </source>
</evidence>
<feature type="transmembrane region" description="Helical" evidence="14">
    <location>
        <begin position="377"/>
        <end position="394"/>
    </location>
</feature>
<feature type="transmembrane region" description="Helical" evidence="14">
    <location>
        <begin position="560"/>
        <end position="584"/>
    </location>
</feature>
<dbReference type="CDD" id="cd03250">
    <property type="entry name" value="ABCC_MRP_domain1"/>
    <property type="match status" value="1"/>
</dbReference>
<dbReference type="InterPro" id="IPR050173">
    <property type="entry name" value="ABC_transporter_C-like"/>
</dbReference>
<feature type="transmembrane region" description="Helical" evidence="14">
    <location>
        <begin position="596"/>
        <end position="620"/>
    </location>
</feature>
<comment type="catalytic activity">
    <reaction evidence="12">
        <text>ATP + H2O + xenobioticSide 1 = ADP + phosphate + xenobioticSide 2.</text>
        <dbReference type="EC" id="7.6.2.2"/>
    </reaction>
</comment>
<keyword evidence="5 14" id="KW-0812">Transmembrane</keyword>
<sequence length="1574" mass="176054">MEHQALTDQWRWVWEDLCGKEGFVIWSPQRHDFGLCFQQLSLHIPALFLLAISSAYYCGKHDNFVIRAKLQKLAVTSRCYVALLLTFLPLIQIYMDQYRANVRIQWIAYFLSAAQGIAWFTHFMYIRALRKRLCKSPRGPIFVCIVWSVLFALNVVSVRSHYLVYKYSFDSDYSIYLAYKFSICHLVAHLMYAFTMMPGEGNAEYVHPSVYRQMNENTPLLSGNAYVRFSEEGDPGYLGVAMEDAHWLSRLCFCWVNPLMQKGVEKSLKNCDDLFDLPESLNSTHISFRLAEELALDDGADTELRADISLAEFPNVRFMQSRQKTTSLLRGLHRCFWAQFYSIGILKFIADCAGFAGPMLLNKLVSFIENKDQDVKYGYIFAAGLVATTAISALCDTHFNFRMALVGIRMRAALITAIYGKTLSVRSSLLTAQFSVGEIVNFMSTDTDRIVNSCPSFHALWSIPFQLGVTLYLLYTQVGLAFLAGLVFSILLIPINKMIANKIGQLSTKLMEQKDARVKIITEVLRGIRAVKLYVWEQHFIRLITKLRDQELKYLKGRKYLDALCVYFWAATPVIISILTFGVYSLTGHRLTAATVFTGMALLNMLIGPLNAFPWVLNGVTEAWVSIKRLQKLFDLPNLDLDTFYDKPPEENCDILVESGGFSWCKQLSTAEKAQLHALQGKNNERGSAKGKGKGKRSALTVDKRKTVEKHVVEEGDAGVFRLTGLGLKIRKGEFVGIIGPVGSGKSSLLCALMGDLPLHAGNVAISQIESGFGYVPQKVWLQRGTIRENILFGRPYEDSRYKAVLDACGLSEDIKNLPAGDMTGVGDSGSTLSGGQKTRVALARAVYQDKSVYLLDDILSAVDPKVARHIFQYCIMGLLSNKTRILCTHHVKYLVYADRIGLLENGAIKSIGKPADVLGEFDDSLQIDLELDDSNSLSNSPSITNSLMETTPPDTQMEEIVNDDDVLSEEHSEKGSLEFGVYASYWRAAGHILSICVLISVTVMQFSRNMTDWWLAHWVTDSDINNATNSTNYTILLDREILMSPASLYDEEMHSYLKIYIELACLNSLFTLLRAFLFAYGGVVAAAKFHKLLLKSVVKAKCSFFDVTPVGRILNRFSSDTYTIDDSLPFILNILLAQFFGLIGSLVVTVYGLPWICVVLVPLIPVYHWLQNHYRLTSRELKRISSVSLSPVYSHFNESLQGLSTIRAFRATRRFRIENKQLVDKTSKALLASAAASRWLGLRLQGIAITVVAGVGFIAVIQHQYDIADAGMVGLSISYALSITGALSGVVNAFTETEREMVAVERVRHYINDISPEKTTTAVIDPPFGWPGHGVVKFENVSLSYREQLPPSLKEVTFETRPCEKIGVVGRTGAGKSSLVAALFRLVEIETGCITIDSVNIKTISLSTLRARMFCIPQDPFLFTGTIRENLDPLSEFRDDEIRSALDKVGLSETIKRLGGLEHHVDGEGTNFSVGQRQLICLARAVLHNSKILCIDEATANVDEDTDRLIQVTLRTAFRKSTVITIAHRIQTILDSDRVLVMSDGKVAEFDSPDNLLESRESIFYNLVHHESG</sequence>
<feature type="region of interest" description="Disordered" evidence="13">
    <location>
        <begin position="679"/>
        <end position="700"/>
    </location>
</feature>
<evidence type="ECO:0000259" key="16">
    <source>
        <dbReference type="PROSITE" id="PS50929"/>
    </source>
</evidence>
<dbReference type="InterPro" id="IPR003439">
    <property type="entry name" value="ABC_transporter-like_ATP-bd"/>
</dbReference>
<keyword evidence="18" id="KW-1185">Reference proteome</keyword>
<evidence type="ECO:0000256" key="5">
    <source>
        <dbReference type="ARBA" id="ARBA00022692"/>
    </source>
</evidence>
<evidence type="ECO:0000256" key="14">
    <source>
        <dbReference type="SAM" id="Phobius"/>
    </source>
</evidence>
<dbReference type="PANTHER" id="PTHR24223:SF330">
    <property type="entry name" value="ATP-BINDING CASSETTE SUB-FAMILY C MEMBER 10"/>
    <property type="match status" value="1"/>
</dbReference>
<keyword evidence="9" id="KW-1278">Translocase</keyword>
<dbReference type="FunFam" id="3.40.50.300:FF:000163">
    <property type="entry name" value="Multidrug resistance-associated protein member 4"/>
    <property type="match status" value="1"/>
</dbReference>
<proteinExistence type="inferred from homology"/>
<feature type="transmembrane region" description="Helical" evidence="14">
    <location>
        <begin position="1248"/>
        <end position="1266"/>
    </location>
</feature>
<evidence type="ECO:0000313" key="17">
    <source>
        <dbReference type="EMBL" id="CAH1956336.1"/>
    </source>
</evidence>
<reference evidence="17" key="1">
    <citation type="submission" date="2022-03" db="EMBL/GenBank/DDBJ databases">
        <authorList>
            <person name="Sayadi A."/>
        </authorList>
    </citation>
    <scope>NUCLEOTIDE SEQUENCE</scope>
</reference>
<dbReference type="FunFam" id="1.20.1560.10:FF:000113">
    <property type="entry name" value="ABC transporter, putative"/>
    <property type="match status" value="1"/>
</dbReference>
<dbReference type="CDD" id="cd03244">
    <property type="entry name" value="ABCC_MRP_domain2"/>
    <property type="match status" value="1"/>
</dbReference>
<evidence type="ECO:0000256" key="2">
    <source>
        <dbReference type="ARBA" id="ARBA00009726"/>
    </source>
</evidence>
<dbReference type="Pfam" id="PF00664">
    <property type="entry name" value="ABC_membrane"/>
    <property type="match status" value="2"/>
</dbReference>
<dbReference type="Gene3D" id="3.40.50.300">
    <property type="entry name" value="P-loop containing nucleotide triphosphate hydrolases"/>
    <property type="match status" value="2"/>
</dbReference>
<dbReference type="FunFam" id="3.40.50.300:FF:000973">
    <property type="entry name" value="Multidrug resistance-associated protein 4"/>
    <property type="match status" value="1"/>
</dbReference>
<dbReference type="GO" id="GO:0016020">
    <property type="term" value="C:membrane"/>
    <property type="evidence" value="ECO:0007669"/>
    <property type="project" value="UniProtKB-SubCell"/>
</dbReference>
<dbReference type="Pfam" id="PF00005">
    <property type="entry name" value="ABC_tran"/>
    <property type="match status" value="2"/>
</dbReference>
<feature type="domain" description="ABC transmembrane type-1" evidence="16">
    <location>
        <begin position="998"/>
        <end position="1300"/>
    </location>
</feature>
<dbReference type="EC" id="7.6.2.2" evidence="3"/>
<dbReference type="FunFam" id="1.20.1560.10:FF:000037">
    <property type="entry name" value="ATP-binding cassette subfamily C member 10"/>
    <property type="match status" value="1"/>
</dbReference>
<dbReference type="InterPro" id="IPR027417">
    <property type="entry name" value="P-loop_NTPase"/>
</dbReference>
<gene>
    <name evidence="17" type="ORF">ACAOBT_LOCUS1516</name>
</gene>
<feature type="transmembrane region" description="Helical" evidence="14">
    <location>
        <begin position="107"/>
        <end position="129"/>
    </location>
</feature>
<feature type="domain" description="ABC transporter" evidence="15">
    <location>
        <begin position="703"/>
        <end position="931"/>
    </location>
</feature>
<keyword evidence="8" id="KW-0067">ATP-binding</keyword>
<evidence type="ECO:0000256" key="4">
    <source>
        <dbReference type="ARBA" id="ARBA00022448"/>
    </source>
</evidence>
<feature type="transmembrane region" description="Helical" evidence="14">
    <location>
        <begin position="472"/>
        <end position="493"/>
    </location>
</feature>
<dbReference type="GO" id="GO:0016887">
    <property type="term" value="F:ATP hydrolysis activity"/>
    <property type="evidence" value="ECO:0007669"/>
    <property type="project" value="InterPro"/>
</dbReference>
<dbReference type="PROSITE" id="PS00211">
    <property type="entry name" value="ABC_TRANSPORTER_1"/>
    <property type="match status" value="2"/>
</dbReference>
<accession>A0A9P0JKZ4</accession>
<feature type="transmembrane region" description="Helical" evidence="14">
    <location>
        <begin position="1154"/>
        <end position="1171"/>
    </location>
</feature>
<organism evidence="17 18">
    <name type="scientific">Acanthoscelides obtectus</name>
    <name type="common">Bean weevil</name>
    <name type="synonym">Bruchus obtectus</name>
    <dbReference type="NCBI Taxonomy" id="200917"/>
    <lineage>
        <taxon>Eukaryota</taxon>
        <taxon>Metazoa</taxon>
        <taxon>Ecdysozoa</taxon>
        <taxon>Arthropoda</taxon>
        <taxon>Hexapoda</taxon>
        <taxon>Insecta</taxon>
        <taxon>Pterygota</taxon>
        <taxon>Neoptera</taxon>
        <taxon>Endopterygota</taxon>
        <taxon>Coleoptera</taxon>
        <taxon>Polyphaga</taxon>
        <taxon>Cucujiformia</taxon>
        <taxon>Chrysomeloidea</taxon>
        <taxon>Chrysomelidae</taxon>
        <taxon>Bruchinae</taxon>
        <taxon>Bruchini</taxon>
        <taxon>Acanthoscelides</taxon>
    </lineage>
</organism>
<dbReference type="SUPFAM" id="SSF90123">
    <property type="entry name" value="ABC transporter transmembrane region"/>
    <property type="match status" value="2"/>
</dbReference>
<evidence type="ECO:0000256" key="11">
    <source>
        <dbReference type="ARBA" id="ARBA00023136"/>
    </source>
</evidence>
<dbReference type="SUPFAM" id="SSF52540">
    <property type="entry name" value="P-loop containing nucleoside triphosphate hydrolases"/>
    <property type="match status" value="2"/>
</dbReference>
<evidence type="ECO:0000256" key="7">
    <source>
        <dbReference type="ARBA" id="ARBA00022741"/>
    </source>
</evidence>
<feature type="transmembrane region" description="Helical" evidence="14">
    <location>
        <begin position="141"/>
        <end position="162"/>
    </location>
</feature>
<comment type="similarity">
    <text evidence="2">Belongs to the ABC transporter superfamily. ABCC family. Conjugate transporter (TC 3.A.1.208) subfamily.</text>
</comment>
<dbReference type="PANTHER" id="PTHR24223">
    <property type="entry name" value="ATP-BINDING CASSETTE SUB-FAMILY C"/>
    <property type="match status" value="1"/>
</dbReference>
<feature type="transmembrane region" description="Helical" evidence="14">
    <location>
        <begin position="79"/>
        <end position="95"/>
    </location>
</feature>
<feature type="transmembrane region" description="Helical" evidence="14">
    <location>
        <begin position="336"/>
        <end position="357"/>
    </location>
</feature>
<dbReference type="PROSITE" id="PS50929">
    <property type="entry name" value="ABC_TM1F"/>
    <property type="match status" value="2"/>
</dbReference>
<evidence type="ECO:0000256" key="13">
    <source>
        <dbReference type="SAM" id="MobiDB-lite"/>
    </source>
</evidence>
<keyword evidence="7" id="KW-0547">Nucleotide-binding</keyword>
<comment type="subcellular location">
    <subcellularLocation>
        <location evidence="1">Membrane</location>
        <topology evidence="1">Multi-pass membrane protein</topology>
    </subcellularLocation>
</comment>
<comment type="caution">
    <text evidence="17">The sequence shown here is derived from an EMBL/GenBank/DDBJ whole genome shotgun (WGS) entry which is preliminary data.</text>
</comment>
<dbReference type="CDD" id="cd18605">
    <property type="entry name" value="ABC_6TM_MRP7_D2_like"/>
    <property type="match status" value="1"/>
</dbReference>
<dbReference type="InterPro" id="IPR011527">
    <property type="entry name" value="ABC1_TM_dom"/>
</dbReference>
<feature type="domain" description="ABC transporter" evidence="15">
    <location>
        <begin position="1337"/>
        <end position="1570"/>
    </location>
</feature>
<dbReference type="InterPro" id="IPR003593">
    <property type="entry name" value="AAA+_ATPase"/>
</dbReference>
<dbReference type="GO" id="GO:0005524">
    <property type="term" value="F:ATP binding"/>
    <property type="evidence" value="ECO:0007669"/>
    <property type="project" value="UniProtKB-KW"/>
</dbReference>
<feature type="transmembrane region" description="Helical" evidence="14">
    <location>
        <begin position="40"/>
        <end position="58"/>
    </location>
</feature>
<feature type="transmembrane region" description="Helical" evidence="14">
    <location>
        <begin position="174"/>
        <end position="194"/>
    </location>
</feature>
<evidence type="ECO:0000256" key="6">
    <source>
        <dbReference type="ARBA" id="ARBA00022737"/>
    </source>
</evidence>
<keyword evidence="10 14" id="KW-1133">Transmembrane helix</keyword>
<dbReference type="OrthoDB" id="6500128at2759"/>
<dbReference type="GO" id="GO:0008559">
    <property type="term" value="F:ABC-type xenobiotic transporter activity"/>
    <property type="evidence" value="ECO:0007669"/>
    <property type="project" value="UniProtKB-EC"/>
</dbReference>
<dbReference type="InterPro" id="IPR017871">
    <property type="entry name" value="ABC_transporter-like_CS"/>
</dbReference>
<name>A0A9P0JKZ4_ACAOB</name>
<evidence type="ECO:0000256" key="12">
    <source>
        <dbReference type="ARBA" id="ARBA00034018"/>
    </source>
</evidence>
<feature type="transmembrane region" description="Helical" evidence="14">
    <location>
        <begin position="1272"/>
        <end position="1292"/>
    </location>
</feature>
<evidence type="ECO:0000256" key="8">
    <source>
        <dbReference type="ARBA" id="ARBA00022840"/>
    </source>
</evidence>